<evidence type="ECO:0000313" key="3">
    <source>
        <dbReference type="Proteomes" id="UP000789390"/>
    </source>
</evidence>
<proteinExistence type="predicted"/>
<accession>A0A8J2S8A0</accession>
<name>A0A8J2S8A0_9CRUS</name>
<feature type="region of interest" description="Disordered" evidence="1">
    <location>
        <begin position="226"/>
        <end position="258"/>
    </location>
</feature>
<evidence type="ECO:0000313" key="2">
    <source>
        <dbReference type="EMBL" id="CAH0112582.1"/>
    </source>
</evidence>
<comment type="caution">
    <text evidence="2">The sequence shown here is derived from an EMBL/GenBank/DDBJ whole genome shotgun (WGS) entry which is preliminary data.</text>
</comment>
<keyword evidence="3" id="KW-1185">Reference proteome</keyword>
<dbReference type="OrthoDB" id="10500148at2759"/>
<evidence type="ECO:0000256" key="1">
    <source>
        <dbReference type="SAM" id="MobiDB-lite"/>
    </source>
</evidence>
<gene>
    <name evidence="2" type="ORF">DGAL_LOCUS16317</name>
</gene>
<feature type="compositionally biased region" description="Acidic residues" evidence="1">
    <location>
        <begin position="243"/>
        <end position="258"/>
    </location>
</feature>
<dbReference type="AlphaFoldDB" id="A0A8J2S8A0"/>
<reference evidence="2" key="1">
    <citation type="submission" date="2021-11" db="EMBL/GenBank/DDBJ databases">
        <authorList>
            <person name="Schell T."/>
        </authorList>
    </citation>
    <scope>NUCLEOTIDE SEQUENCE</scope>
    <source>
        <strain evidence="2">M5</strain>
    </source>
</reference>
<dbReference type="Proteomes" id="UP000789390">
    <property type="component" value="Unassembled WGS sequence"/>
</dbReference>
<organism evidence="2 3">
    <name type="scientific">Daphnia galeata</name>
    <dbReference type="NCBI Taxonomy" id="27404"/>
    <lineage>
        <taxon>Eukaryota</taxon>
        <taxon>Metazoa</taxon>
        <taxon>Ecdysozoa</taxon>
        <taxon>Arthropoda</taxon>
        <taxon>Crustacea</taxon>
        <taxon>Branchiopoda</taxon>
        <taxon>Diplostraca</taxon>
        <taxon>Cladocera</taxon>
        <taxon>Anomopoda</taxon>
        <taxon>Daphniidae</taxon>
        <taxon>Daphnia</taxon>
    </lineage>
</organism>
<dbReference type="EMBL" id="CAKKLH010000328">
    <property type="protein sequence ID" value="CAH0112582.1"/>
    <property type="molecule type" value="Genomic_DNA"/>
</dbReference>
<sequence>MSTAILYWNERKNDAMDKILVARLLKELNKLLKKKGISEKDLPFILQELKVKAVESNDKLASSNWPLSYERGDLEGSSKEQIKMRKGLSVAKNKAKLLIAQINDGIKECRERTKLGVPRENDGEIATWAEIIKSDFHDGVFPWKTDGIVSRENFDLIDTWRLMMRYEKEKRQLEKEIESLKHPAVSMCQEVRGRYFLLLCEVANAKDKIAKSVCCFQKLEIDNNIYSSSSSSDQNNESPDCSSAEEEDQDGASEEMEH</sequence>
<protein>
    <submittedName>
        <fullName evidence="2">Uncharacterized protein</fullName>
    </submittedName>
</protein>